<protein>
    <submittedName>
        <fullName evidence="2">Uncharacterized protein</fullName>
    </submittedName>
</protein>
<feature type="compositionally biased region" description="Polar residues" evidence="1">
    <location>
        <begin position="371"/>
        <end position="391"/>
    </location>
</feature>
<evidence type="ECO:0000313" key="2">
    <source>
        <dbReference type="EMBL" id="GMN39084.1"/>
    </source>
</evidence>
<dbReference type="InterPro" id="IPR045882">
    <property type="entry name" value="GPT1/2"/>
</dbReference>
<feature type="region of interest" description="Disordered" evidence="1">
    <location>
        <begin position="344"/>
        <end position="403"/>
    </location>
</feature>
<dbReference type="PANTHER" id="PTHR33737">
    <property type="entry name" value="OS05G0121800 PROTEIN"/>
    <property type="match status" value="1"/>
</dbReference>
<reference evidence="2" key="1">
    <citation type="submission" date="2023-07" db="EMBL/GenBank/DDBJ databases">
        <title>draft genome sequence of fig (Ficus carica).</title>
        <authorList>
            <person name="Takahashi T."/>
            <person name="Nishimura K."/>
        </authorList>
    </citation>
    <scope>NUCLEOTIDE SEQUENCE</scope>
</reference>
<feature type="region of interest" description="Disordered" evidence="1">
    <location>
        <begin position="470"/>
        <end position="512"/>
    </location>
</feature>
<dbReference type="GO" id="GO:0008017">
    <property type="term" value="F:microtubule binding"/>
    <property type="evidence" value="ECO:0007669"/>
    <property type="project" value="InterPro"/>
</dbReference>
<feature type="compositionally biased region" description="Basic and acidic residues" evidence="1">
    <location>
        <begin position="726"/>
        <end position="741"/>
    </location>
</feature>
<gene>
    <name evidence="2" type="ORF">TIFTF001_008321</name>
</gene>
<comment type="caution">
    <text evidence="2">The sequence shown here is derived from an EMBL/GenBank/DDBJ whole genome shotgun (WGS) entry which is preliminary data.</text>
</comment>
<organism evidence="2 3">
    <name type="scientific">Ficus carica</name>
    <name type="common">Common fig</name>
    <dbReference type="NCBI Taxonomy" id="3494"/>
    <lineage>
        <taxon>Eukaryota</taxon>
        <taxon>Viridiplantae</taxon>
        <taxon>Streptophyta</taxon>
        <taxon>Embryophyta</taxon>
        <taxon>Tracheophyta</taxon>
        <taxon>Spermatophyta</taxon>
        <taxon>Magnoliopsida</taxon>
        <taxon>eudicotyledons</taxon>
        <taxon>Gunneridae</taxon>
        <taxon>Pentapetalae</taxon>
        <taxon>rosids</taxon>
        <taxon>fabids</taxon>
        <taxon>Rosales</taxon>
        <taxon>Moraceae</taxon>
        <taxon>Ficeae</taxon>
        <taxon>Ficus</taxon>
    </lineage>
</organism>
<feature type="compositionally biased region" description="Low complexity" evidence="1">
    <location>
        <begin position="344"/>
        <end position="359"/>
    </location>
</feature>
<feature type="region of interest" description="Disordered" evidence="1">
    <location>
        <begin position="721"/>
        <end position="744"/>
    </location>
</feature>
<accession>A0AA88DH05</accession>
<feature type="region of interest" description="Disordered" evidence="1">
    <location>
        <begin position="300"/>
        <end position="327"/>
    </location>
</feature>
<evidence type="ECO:0000313" key="3">
    <source>
        <dbReference type="Proteomes" id="UP001187192"/>
    </source>
</evidence>
<sequence length="848" mass="90937">MEDLALKNDDARRLSIIDVSSEDDSLLGLAPGFALDDTSSVGQEQRSVELFESIDDNKLEEFFEPVDANKLGNFDDILEKKELVPQPSDCVEPEPGRIRKNGKYNLRKSLAWDSAFFTSDGVLDSEELSSMIAVDKGQKQMLPGIQEEVHRSTDSISTLESEALTLESVEADLFEDIRASIQKSSKAIKMAEENSKVGSGVRETKVGSASKRVDVTSQQKMKPKVAPKKPNISMQNPGKLARPVSACPQFSQSVAASGESNLSLVKRPKVKDKPIPSAETVAKRASLGGNVLKMEKDKTKFSTGRGAPVSKLPGSLRNVPRPNLSSKCSSVAYSTATTTGATFSFDSSGSTSSVKFGKSPSNSIKRKTDARTCNPNTSRINPKTPSGVASRNKTDSGKSHFPAQLMPLTKLSSSISPASSISDRSSESVSSISSFQPISYSSRDSINKSFCKRVSIDFDAAQYVDYQNHTDDQSSVGSATDVSGLPGQYGLKASTDMASVPPTSKPSGLRLPSPKIGFFDGVKSAVRTPKRSMQSHPAVPSNLPKIAAASASPRGSAVKGKLGKVTPDRAVTIGTKPNAQRTSSNMKPKISTLPEALKPAAEICTVLSNVESHQVISPKTKIDMLLEIGNENYVKADKVEGGGDDVGLHDKDPDFVENSGTIVVLKAEAASENKCSAQEDVKITSNSEGLTATSELSFIYNFENLILSQEVVDARHGELESNNDLHFPKKSNEKERSHSEENPVACLTRQVKAMEIKGTEEAVLSDDSLSSQHKLSSEDINVSNLSVSPTTTYENTSCKRIPFSAKDSLCNIGGLIDLSKGSSVAEAAEKNSQLSSFSGEQIETEQLR</sequence>
<proteinExistence type="predicted"/>
<feature type="compositionally biased region" description="Polar residues" evidence="1">
    <location>
        <begin position="830"/>
        <end position="841"/>
    </location>
</feature>
<feature type="region of interest" description="Disordered" evidence="1">
    <location>
        <begin position="829"/>
        <end position="848"/>
    </location>
</feature>
<keyword evidence="3" id="KW-1185">Reference proteome</keyword>
<evidence type="ECO:0000256" key="1">
    <source>
        <dbReference type="SAM" id="MobiDB-lite"/>
    </source>
</evidence>
<dbReference type="PANTHER" id="PTHR33737:SF2">
    <property type="entry name" value="OS12G0102700 PROTEIN"/>
    <property type="match status" value="1"/>
</dbReference>
<name>A0AA88DH05_FICCA</name>
<dbReference type="EMBL" id="BTGU01000009">
    <property type="protein sequence ID" value="GMN39084.1"/>
    <property type="molecule type" value="Genomic_DNA"/>
</dbReference>
<feature type="region of interest" description="Disordered" evidence="1">
    <location>
        <begin position="199"/>
        <end position="237"/>
    </location>
</feature>
<dbReference type="AlphaFoldDB" id="A0AA88DH05"/>
<dbReference type="Proteomes" id="UP001187192">
    <property type="component" value="Unassembled WGS sequence"/>
</dbReference>